<dbReference type="AlphaFoldDB" id="A0A1H6Z521"/>
<dbReference type="EMBL" id="FNYQ01000104">
    <property type="protein sequence ID" value="SEJ44682.1"/>
    <property type="molecule type" value="Genomic_DNA"/>
</dbReference>
<feature type="signal peptide" evidence="1">
    <location>
        <begin position="1"/>
        <end position="21"/>
    </location>
</feature>
<name>A0A1H6Z521_9GAMM</name>
<reference evidence="6 7" key="1">
    <citation type="submission" date="2016-10" db="EMBL/GenBank/DDBJ databases">
        <authorList>
            <person name="de Groot N.N."/>
        </authorList>
    </citation>
    <scope>NUCLEOTIDE SEQUENCE [LARGE SCALE GENOMIC DNA]</scope>
    <source>
        <strain evidence="3 6">DSM 1041</strain>
        <strain evidence="4 7">DSM 373</strain>
        <strain evidence="5 8">DSM 378</strain>
    </source>
</reference>
<evidence type="ECO:0000313" key="6">
    <source>
        <dbReference type="Proteomes" id="UP000199005"/>
    </source>
</evidence>
<dbReference type="PROSITE" id="PS51257">
    <property type="entry name" value="PROKAR_LIPOPROTEIN"/>
    <property type="match status" value="1"/>
</dbReference>
<accession>A0A1H6Z521</accession>
<dbReference type="Proteomes" id="UP000199267">
    <property type="component" value="Unassembled WGS sequence"/>
</dbReference>
<dbReference type="RefSeq" id="WP_170849432.1">
    <property type="nucleotide sequence ID" value="NZ_FNYO01000032.1"/>
</dbReference>
<dbReference type="Gene3D" id="3.30.160.670">
    <property type="match status" value="1"/>
</dbReference>
<evidence type="ECO:0000313" key="4">
    <source>
        <dbReference type="EMBL" id="SEJ44682.1"/>
    </source>
</evidence>
<feature type="domain" description="DUF4136" evidence="2">
    <location>
        <begin position="22"/>
        <end position="184"/>
    </location>
</feature>
<evidence type="ECO:0000313" key="7">
    <source>
        <dbReference type="Proteomes" id="UP000199250"/>
    </source>
</evidence>
<dbReference type="Proteomes" id="UP000199005">
    <property type="component" value="Unassembled WGS sequence"/>
</dbReference>
<proteinExistence type="predicted"/>
<sequence>MRTRLLLPLLLLLAACQTVHLERDFDPERNFSAYQSWSWQEPALQYRPADPRLKSDLTEQRVRSAVADQLDQRGLRQAPSGKPGDLKVQVWLIVDQRQEQVTTYSGGYWNNPWYGYWSGPGYGETRTYDYRVGTLQIDFLDARDGKLVWRGSAQQTLRDGPDNPAERTRTIRETVAKVLSQYPPY</sequence>
<dbReference type="Pfam" id="PF13590">
    <property type="entry name" value="DUF4136"/>
    <property type="match status" value="1"/>
</dbReference>
<gene>
    <name evidence="4" type="ORF">SAMN04244572_04022</name>
    <name evidence="5" type="ORF">SAMN04244573_00808</name>
    <name evidence="3" type="ORF">SAMN04244579_02804</name>
</gene>
<evidence type="ECO:0000313" key="3">
    <source>
        <dbReference type="EMBL" id="SEJ01607.1"/>
    </source>
</evidence>
<dbReference type="EMBL" id="FNYO01000032">
    <property type="protein sequence ID" value="SEJ01607.1"/>
    <property type="molecule type" value="Genomic_DNA"/>
</dbReference>
<keyword evidence="1" id="KW-0732">Signal</keyword>
<dbReference type="InterPro" id="IPR025411">
    <property type="entry name" value="DUF4136"/>
</dbReference>
<evidence type="ECO:0000259" key="2">
    <source>
        <dbReference type="Pfam" id="PF13590"/>
    </source>
</evidence>
<dbReference type="STRING" id="170623.SAMN04244579_02804"/>
<dbReference type="EMBL" id="FOFJ01000005">
    <property type="protein sequence ID" value="SEP98888.1"/>
    <property type="molecule type" value="Genomic_DNA"/>
</dbReference>
<dbReference type="Proteomes" id="UP000199250">
    <property type="component" value="Unassembled WGS sequence"/>
</dbReference>
<feature type="chain" id="PRO_5011394616" description="DUF4136 domain-containing protein" evidence="1">
    <location>
        <begin position="22"/>
        <end position="185"/>
    </location>
</feature>
<evidence type="ECO:0000313" key="8">
    <source>
        <dbReference type="Proteomes" id="UP000199267"/>
    </source>
</evidence>
<organism evidence="4 7">
    <name type="scientific">Azotobacter beijerinckii</name>
    <dbReference type="NCBI Taxonomy" id="170623"/>
    <lineage>
        <taxon>Bacteria</taxon>
        <taxon>Pseudomonadati</taxon>
        <taxon>Pseudomonadota</taxon>
        <taxon>Gammaproteobacteria</taxon>
        <taxon>Pseudomonadales</taxon>
        <taxon>Pseudomonadaceae</taxon>
        <taxon>Azotobacter</taxon>
    </lineage>
</organism>
<protein>
    <recommendedName>
        <fullName evidence="2">DUF4136 domain-containing protein</fullName>
    </recommendedName>
</protein>
<evidence type="ECO:0000256" key="1">
    <source>
        <dbReference type="SAM" id="SignalP"/>
    </source>
</evidence>
<evidence type="ECO:0000313" key="5">
    <source>
        <dbReference type="EMBL" id="SEP98888.1"/>
    </source>
</evidence>